<feature type="compositionally biased region" description="Polar residues" evidence="1">
    <location>
        <begin position="294"/>
        <end position="308"/>
    </location>
</feature>
<dbReference type="Pfam" id="PF13148">
    <property type="entry name" value="DUF3987"/>
    <property type="match status" value="1"/>
</dbReference>
<feature type="region of interest" description="Disordered" evidence="1">
    <location>
        <begin position="277"/>
        <end position="308"/>
    </location>
</feature>
<name>A0A9W2Z348_BIOGL</name>
<dbReference type="RefSeq" id="XP_055869399.1">
    <property type="nucleotide sequence ID" value="XM_056013424.1"/>
</dbReference>
<dbReference type="GeneID" id="129923247"/>
<dbReference type="AlphaFoldDB" id="A0A9W2Z348"/>
<keyword evidence="2" id="KW-1185">Reference proteome</keyword>
<evidence type="ECO:0000313" key="3">
    <source>
        <dbReference type="RefSeq" id="XP_055869399.1"/>
    </source>
</evidence>
<dbReference type="Proteomes" id="UP001165740">
    <property type="component" value="Chromosome 1"/>
</dbReference>
<evidence type="ECO:0000256" key="1">
    <source>
        <dbReference type="SAM" id="MobiDB-lite"/>
    </source>
</evidence>
<organism evidence="2 3">
    <name type="scientific">Biomphalaria glabrata</name>
    <name type="common">Bloodfluke planorb</name>
    <name type="synonym">Freshwater snail</name>
    <dbReference type="NCBI Taxonomy" id="6526"/>
    <lineage>
        <taxon>Eukaryota</taxon>
        <taxon>Metazoa</taxon>
        <taxon>Spiralia</taxon>
        <taxon>Lophotrochozoa</taxon>
        <taxon>Mollusca</taxon>
        <taxon>Gastropoda</taxon>
        <taxon>Heterobranchia</taxon>
        <taxon>Euthyneura</taxon>
        <taxon>Panpulmonata</taxon>
        <taxon>Hygrophila</taxon>
        <taxon>Lymnaeoidea</taxon>
        <taxon>Planorbidae</taxon>
        <taxon>Biomphalaria</taxon>
    </lineage>
</organism>
<proteinExistence type="predicted"/>
<sequence length="308" mass="33915">MKRVSGGGRKQESFVWEYFRYDADSDKSVCLCIVSNANNSQVECGKALKGKNSTNLKTHLESFHVEAYNNVIEKEKTKVKFSAMNNPNRANSAKSAAPAKIERKAPDIEIDKAVRESKKFPLQSCWPTHSNMMSNEGQLQHSTQTSNLGMAQPVQCKINKQNGSDQKVSTGPGWENIYRTAQNICFPETKVACGNIVGDYLEDLARGIGCPVEYVLVPLLPCIGGLLGTKTSIRVHKAWTEPPVVWSMVGAGGGTRRSAVIRQLLGPILELQAQKETQERQLGNQHSNERCEKTSTASGENRTLFSGK</sequence>
<dbReference type="OrthoDB" id="6124683at2759"/>
<reference evidence="3" key="1">
    <citation type="submission" date="2025-08" db="UniProtKB">
        <authorList>
            <consortium name="RefSeq"/>
        </authorList>
    </citation>
    <scope>IDENTIFICATION</scope>
</reference>
<dbReference type="InterPro" id="IPR025048">
    <property type="entry name" value="DUF3987"/>
</dbReference>
<evidence type="ECO:0000313" key="2">
    <source>
        <dbReference type="Proteomes" id="UP001165740"/>
    </source>
</evidence>
<protein>
    <submittedName>
        <fullName evidence="3">Uncharacterized protein LOC129923247</fullName>
    </submittedName>
</protein>
<accession>A0A9W2Z348</accession>
<gene>
    <name evidence="3" type="primary">LOC129923247</name>
</gene>